<keyword evidence="3 11" id="KW-0723">Serine/threonine-protein kinase</keyword>
<evidence type="ECO:0000256" key="3">
    <source>
        <dbReference type="ARBA" id="ARBA00022527"/>
    </source>
</evidence>
<evidence type="ECO:0000256" key="4">
    <source>
        <dbReference type="ARBA" id="ARBA00022532"/>
    </source>
</evidence>
<comment type="subcellular location">
    <subcellularLocation>
        <location evidence="11">Cytoplasm</location>
    </subcellularLocation>
</comment>
<proteinExistence type="inferred from homology"/>
<keyword evidence="2 11" id="KW-0963">Cytoplasm</keyword>
<dbReference type="Pfam" id="PF06315">
    <property type="entry name" value="AceK_kinase"/>
    <property type="match status" value="1"/>
</dbReference>
<evidence type="ECO:0000256" key="2">
    <source>
        <dbReference type="ARBA" id="ARBA00022490"/>
    </source>
</evidence>
<dbReference type="GO" id="GO:0006097">
    <property type="term" value="P:glyoxylate cycle"/>
    <property type="evidence" value="ECO:0007669"/>
    <property type="project" value="UniProtKB-UniRule"/>
</dbReference>
<evidence type="ECO:0000256" key="9">
    <source>
        <dbReference type="ARBA" id="ARBA00022840"/>
    </source>
</evidence>
<keyword evidence="4 11" id="KW-0816">Tricarboxylic acid cycle</keyword>
<dbReference type="Pfam" id="PF20423">
    <property type="entry name" value="AceK_regulatory"/>
    <property type="match status" value="1"/>
</dbReference>
<dbReference type="GO" id="GO:0004721">
    <property type="term" value="F:phosphoprotein phosphatase activity"/>
    <property type="evidence" value="ECO:0007669"/>
    <property type="project" value="UniProtKB-KW"/>
</dbReference>
<dbReference type="InterPro" id="IPR010452">
    <property type="entry name" value="Isocitrate_DH_AceK"/>
</dbReference>
<evidence type="ECO:0000256" key="6">
    <source>
        <dbReference type="ARBA" id="ARBA00022741"/>
    </source>
</evidence>
<evidence type="ECO:0000259" key="12">
    <source>
        <dbReference type="Pfam" id="PF06315"/>
    </source>
</evidence>
<dbReference type="eggNOG" id="COG4579">
    <property type="taxonomic scope" value="Bacteria"/>
</dbReference>
<keyword evidence="1 11" id="KW-0329">Glyoxylate bypass</keyword>
<keyword evidence="6 11" id="KW-0547">Nucleotide-binding</keyword>
<dbReference type="RefSeq" id="WP_035515466.1">
    <property type="nucleotide sequence ID" value="NZ_KN234755.1"/>
</dbReference>
<dbReference type="EMBL" id="AUVB01000018">
    <property type="protein sequence ID" value="KGE04773.1"/>
    <property type="molecule type" value="Genomic_DNA"/>
</dbReference>
<comment type="caution">
    <text evidence="14">The sequence shown here is derived from an EMBL/GenBank/DDBJ whole genome shotgun (WGS) entry which is preliminary data.</text>
</comment>
<evidence type="ECO:0000256" key="1">
    <source>
        <dbReference type="ARBA" id="ARBA00022435"/>
    </source>
</evidence>
<dbReference type="PATRIC" id="fig|1265313.6.peg.645"/>
<dbReference type="AlphaFoldDB" id="A0A095VUM2"/>
<dbReference type="HOGENOM" id="CLU_033804_1_1_6"/>
<dbReference type="GO" id="GO:0006006">
    <property type="term" value="P:glucose metabolic process"/>
    <property type="evidence" value="ECO:0007669"/>
    <property type="project" value="InterPro"/>
</dbReference>
<evidence type="ECO:0000256" key="5">
    <source>
        <dbReference type="ARBA" id="ARBA00022679"/>
    </source>
</evidence>
<feature type="binding site" evidence="11">
    <location>
        <begin position="316"/>
        <end position="322"/>
    </location>
    <ligand>
        <name>ATP</name>
        <dbReference type="ChEBI" id="CHEBI:30616"/>
    </ligand>
</feature>
<dbReference type="PIRSF" id="PIRSF000719">
    <property type="entry name" value="AceK"/>
    <property type="match status" value="1"/>
</dbReference>
<evidence type="ECO:0000313" key="14">
    <source>
        <dbReference type="EMBL" id="KGE04773.1"/>
    </source>
</evidence>
<organism evidence="14 15">
    <name type="scientific">Pseudohaliea rubra DSM 19751</name>
    <dbReference type="NCBI Taxonomy" id="1265313"/>
    <lineage>
        <taxon>Bacteria</taxon>
        <taxon>Pseudomonadati</taxon>
        <taxon>Pseudomonadota</taxon>
        <taxon>Gammaproteobacteria</taxon>
        <taxon>Cellvibrionales</taxon>
        <taxon>Halieaceae</taxon>
        <taxon>Pseudohaliea</taxon>
    </lineage>
</organism>
<dbReference type="STRING" id="1265313.HRUBRA_00651"/>
<dbReference type="GO" id="GO:0016208">
    <property type="term" value="F:AMP binding"/>
    <property type="evidence" value="ECO:0007669"/>
    <property type="project" value="TreeGrafter"/>
</dbReference>
<accession>A0A095VUM2</accession>
<dbReference type="Proteomes" id="UP000029640">
    <property type="component" value="Unassembled WGS sequence"/>
</dbReference>
<evidence type="ECO:0000256" key="10">
    <source>
        <dbReference type="ARBA" id="ARBA00022912"/>
    </source>
</evidence>
<keyword evidence="9 11" id="KW-0067">ATP-binding</keyword>
<dbReference type="HAMAP" id="MF_00747">
    <property type="entry name" value="AceK"/>
    <property type="match status" value="1"/>
</dbReference>
<dbReference type="InterPro" id="IPR046854">
    <property type="entry name" value="AceK_regulatory"/>
</dbReference>
<sequence>MERKERFARIILNGFEAYFADFQNITLAARTRFENTDWHGVQQGSRDRIDLYKIKVRAVLDYVKLVAGDQLENLDFWREAKPVYAELLRGHNNFEIAETFFNSVFCKVLDHAEIRDDYAFVFSPRGDMPPSDMSKVLRRYPVEDDFRDAFTRLLDAYSFNVPWEDRERDVGFITAMIDEVLVAPRIDLDAGSVRLEVLEHHFFRNKSAYIVGRIVAGEEQMPFALPVRHNERGAVYVDTVLFGADRVSVIFSFTRSYFMVDASVPSQYVLFLRQLMPAKPISEIYSAIGHYKHGKTVYHRTAVRHMQNTADEFAIAPGIKGMVMLVFTMPSYEYVFKVIKDRFTAPKEVTREEVMQKYQLVKRWDRAGRMADTQEFRKLVFARDQFSDELMEELYREAPSQIEERGRALILNHVYVERRMDPLNLYLQHATDEQVNDVMDEYGNAIKQLAAANIFPGDMLLKNFGVTRHGRVVFYDYDEIMPLTDCNFRRIPAPRTEEEELSGQPWYSVGPNDVFPEEFRLFFSGNQRARKAFDARHGDLYDVEFWWRLQQQIHNGVITTFYPYRRRLSFPRKDTELKRTG</sequence>
<dbReference type="EC" id="2.7.11.5" evidence="11"/>
<dbReference type="GO" id="GO:0006099">
    <property type="term" value="P:tricarboxylic acid cycle"/>
    <property type="evidence" value="ECO:0007669"/>
    <property type="project" value="UniProtKB-UniRule"/>
</dbReference>
<evidence type="ECO:0000256" key="8">
    <source>
        <dbReference type="ARBA" id="ARBA00022801"/>
    </source>
</evidence>
<dbReference type="EC" id="3.1.3.-" evidence="11"/>
<keyword evidence="7 11" id="KW-0418">Kinase</keyword>
<protein>
    <recommendedName>
        <fullName evidence="11">Isocitrate dehydrogenase kinase/phosphatase</fullName>
        <shortName evidence="11">IDH kinase/phosphatase</shortName>
        <shortName evidence="11">IDHK/P</shortName>
        <ecNumber evidence="11">2.7.11.5</ecNumber>
        <ecNumber evidence="11">3.1.3.-</ecNumber>
    </recommendedName>
</protein>
<keyword evidence="10 11" id="KW-0904">Protein phosphatase</keyword>
<feature type="binding site" evidence="11">
    <location>
        <position position="337"/>
    </location>
    <ligand>
        <name>ATP</name>
        <dbReference type="ChEBI" id="CHEBI:30616"/>
    </ligand>
</feature>
<keyword evidence="8 11" id="KW-0378">Hydrolase</keyword>
<dbReference type="GO" id="GO:0008772">
    <property type="term" value="F:[isocitrate dehydrogenase (NADP+)] kinase activity"/>
    <property type="evidence" value="ECO:0007669"/>
    <property type="project" value="UniProtKB-UniRule"/>
</dbReference>
<feature type="domain" description="Isocitrate dehydrogenase kinase/phosphatase (AceK) kinase" evidence="12">
    <location>
        <begin position="311"/>
        <end position="565"/>
    </location>
</feature>
<dbReference type="PANTHER" id="PTHR39559">
    <property type="match status" value="1"/>
</dbReference>
<feature type="domain" description="Isocitrate dehydrogenase kinase/phosphatase (AceK) regulatory" evidence="13">
    <location>
        <begin position="8"/>
        <end position="309"/>
    </location>
</feature>
<dbReference type="GO" id="GO:0005524">
    <property type="term" value="F:ATP binding"/>
    <property type="evidence" value="ECO:0007669"/>
    <property type="project" value="UniProtKB-UniRule"/>
</dbReference>
<comment type="similarity">
    <text evidence="11">Belongs to the AceK family.</text>
</comment>
<name>A0A095VUM2_9GAMM</name>
<evidence type="ECO:0000256" key="7">
    <source>
        <dbReference type="ARBA" id="ARBA00022777"/>
    </source>
</evidence>
<comment type="function">
    <text evidence="11">Bifunctional enzyme which can phosphorylate or dephosphorylate isocitrate dehydrogenase (IDH) on a specific serine residue. This is a regulatory mechanism which enables bacteria to bypass the Krebs cycle via the glyoxylate shunt in response to the source of carbon. When bacteria are grown on glucose, IDH is fully active and unphosphorylated, but when grown on acetate or ethanol, the activity of IDH declines drastically concomitant with its phosphorylation.</text>
</comment>
<dbReference type="OrthoDB" id="5287793at2"/>
<evidence type="ECO:0000259" key="13">
    <source>
        <dbReference type="Pfam" id="PF20423"/>
    </source>
</evidence>
<dbReference type="NCBIfam" id="NF002804">
    <property type="entry name" value="PRK02946.1"/>
    <property type="match status" value="1"/>
</dbReference>
<keyword evidence="15" id="KW-1185">Reference proteome</keyword>
<reference evidence="14 15" key="1">
    <citation type="journal article" date="2014" name="Genome Announc.">
        <title>Genome Sequence of Gammaproteobacterial Pseudohaliea rubra Type Strain DSM 19751, Isolated from Coastal Seawater of the Mediterranean Sea.</title>
        <authorList>
            <person name="Spring S."/>
            <person name="Fiebig A."/>
            <person name="Riedel T."/>
            <person name="Goker M."/>
            <person name="Klenk H.P."/>
        </authorList>
    </citation>
    <scope>NUCLEOTIDE SEQUENCE [LARGE SCALE GENOMIC DNA]</scope>
    <source>
        <strain evidence="14 15">DSM 19751</strain>
    </source>
</reference>
<dbReference type="GO" id="GO:0005737">
    <property type="term" value="C:cytoplasm"/>
    <property type="evidence" value="ECO:0007669"/>
    <property type="project" value="UniProtKB-SubCell"/>
</dbReference>
<comment type="catalytic activity">
    <reaction evidence="11">
        <text>L-seryl-[isocitrate dehydrogenase] + ATP = O-phospho-L-seryl-[isocitrate dehydrogenase] + ADP + H(+)</text>
        <dbReference type="Rhea" id="RHEA:43540"/>
        <dbReference type="Rhea" id="RHEA-COMP:10605"/>
        <dbReference type="Rhea" id="RHEA-COMP:10606"/>
        <dbReference type="ChEBI" id="CHEBI:15378"/>
        <dbReference type="ChEBI" id="CHEBI:29999"/>
        <dbReference type="ChEBI" id="CHEBI:30616"/>
        <dbReference type="ChEBI" id="CHEBI:83421"/>
        <dbReference type="ChEBI" id="CHEBI:456216"/>
        <dbReference type="EC" id="2.7.11.5"/>
    </reaction>
</comment>
<dbReference type="PANTHER" id="PTHR39559:SF1">
    <property type="entry name" value="ISOCITRATE DEHYDROGENASE KINASE_PHOSPHATASE"/>
    <property type="match status" value="1"/>
</dbReference>
<evidence type="ECO:0000256" key="11">
    <source>
        <dbReference type="HAMAP-Rule" id="MF_00747"/>
    </source>
</evidence>
<evidence type="ECO:0000313" key="15">
    <source>
        <dbReference type="Proteomes" id="UP000029640"/>
    </source>
</evidence>
<dbReference type="InterPro" id="IPR046855">
    <property type="entry name" value="AceK_kinase"/>
</dbReference>
<gene>
    <name evidence="11" type="primary">aceK</name>
    <name evidence="14" type="ORF">HRUBRA_00651</name>
</gene>
<dbReference type="GO" id="GO:0004674">
    <property type="term" value="F:protein serine/threonine kinase activity"/>
    <property type="evidence" value="ECO:0007669"/>
    <property type="project" value="UniProtKB-KW"/>
</dbReference>
<feature type="active site" evidence="11">
    <location>
        <position position="372"/>
    </location>
</feature>
<keyword evidence="5 11" id="KW-0808">Transferase</keyword>